<accession>A0A0K1PHW5</accession>
<evidence type="ECO:0000256" key="5">
    <source>
        <dbReference type="ARBA" id="ARBA00022525"/>
    </source>
</evidence>
<dbReference type="PATRIC" id="fig|1391653.3.peg.3533"/>
<sequence length="467" mass="48099">MSSLFTLLNQAASSLNAHRLAVATAGNNIQNVNTPGYARQLVQLAAALPADRVGGGYLGQGVVVQSIVQLRDRFFESQFPQAAATAARSQAEATALLGVHVLDPELAGGVGDALTKFYSSVRALAADAGNDGLRQTAVASSRALALAFNRTSDGLRQARLGVDARLDSLADQANGLSQQIAELNRQIRVATSAAGGAPPNDLLDARARARDELAQVTGATAILDGEGNLNMFLPNGAALVSGDRASTLSTWPDPANDGHLSFRLTKADGSSENVKGMGGAIGGNLDARDGALREAEEKLDRLAWDLAGMVNEVHRSGFDLNGNPGVDLFDAGATVAGAARRLAVDPSILADPSRLAASDTAAGIPGSGRNFLALGALEDQALPSGATAIATIASIISGFGASSARVKALADHDATLLGNLDAMRESVSGVSIDEELIRMTQAQRAYDAVGKVIATTDEMLDTLMKLR</sequence>
<dbReference type="Pfam" id="PF06429">
    <property type="entry name" value="Flg_bbr_C"/>
    <property type="match status" value="1"/>
</dbReference>
<dbReference type="PANTHER" id="PTHR30033:SF1">
    <property type="entry name" value="FLAGELLAR HOOK-ASSOCIATED PROTEIN 1"/>
    <property type="match status" value="1"/>
</dbReference>
<dbReference type="PANTHER" id="PTHR30033">
    <property type="entry name" value="FLAGELLAR HOOK-ASSOCIATED PROTEIN 1"/>
    <property type="match status" value="1"/>
</dbReference>
<dbReference type="InterPro" id="IPR002371">
    <property type="entry name" value="FlgK"/>
</dbReference>
<evidence type="ECO:0000256" key="6">
    <source>
        <dbReference type="ARBA" id="ARBA00023143"/>
    </source>
</evidence>
<evidence type="ECO:0000256" key="2">
    <source>
        <dbReference type="ARBA" id="ARBA00004613"/>
    </source>
</evidence>
<evidence type="ECO:0000313" key="12">
    <source>
        <dbReference type="Proteomes" id="UP000055590"/>
    </source>
</evidence>
<keyword evidence="11" id="KW-0969">Cilium</keyword>
<dbReference type="SUPFAM" id="SSF64518">
    <property type="entry name" value="Phase 1 flagellin"/>
    <property type="match status" value="1"/>
</dbReference>
<dbReference type="GO" id="GO:0005576">
    <property type="term" value="C:extracellular region"/>
    <property type="evidence" value="ECO:0007669"/>
    <property type="project" value="UniProtKB-SubCell"/>
</dbReference>
<evidence type="ECO:0000256" key="3">
    <source>
        <dbReference type="ARBA" id="ARBA00009677"/>
    </source>
</evidence>
<dbReference type="NCBIfam" id="TIGR02492">
    <property type="entry name" value="flgK_ends"/>
    <property type="match status" value="1"/>
</dbReference>
<comment type="similarity">
    <text evidence="3 7">Belongs to the flagella basal body rod proteins family.</text>
</comment>
<comment type="subcellular location">
    <subcellularLocation>
        <location evidence="1 7">Bacterial flagellum</location>
    </subcellularLocation>
    <subcellularLocation>
        <location evidence="2 7">Secreted</location>
    </subcellularLocation>
</comment>
<feature type="coiled-coil region" evidence="8">
    <location>
        <begin position="166"/>
        <end position="193"/>
    </location>
</feature>
<gene>
    <name evidence="7" type="primary">flgK</name>
    <name evidence="11" type="ORF">AKJ08_3383</name>
</gene>
<dbReference type="GO" id="GO:0009424">
    <property type="term" value="C:bacterial-type flagellum hook"/>
    <property type="evidence" value="ECO:0007669"/>
    <property type="project" value="UniProtKB-UniRule"/>
</dbReference>
<evidence type="ECO:0000256" key="8">
    <source>
        <dbReference type="SAM" id="Coils"/>
    </source>
</evidence>
<dbReference type="OrthoDB" id="9802553at2"/>
<keyword evidence="8" id="KW-0175">Coiled coil</keyword>
<organism evidence="11 12">
    <name type="scientific">Vulgatibacter incomptus</name>
    <dbReference type="NCBI Taxonomy" id="1391653"/>
    <lineage>
        <taxon>Bacteria</taxon>
        <taxon>Pseudomonadati</taxon>
        <taxon>Myxococcota</taxon>
        <taxon>Myxococcia</taxon>
        <taxon>Myxococcales</taxon>
        <taxon>Cystobacterineae</taxon>
        <taxon>Vulgatibacteraceae</taxon>
        <taxon>Vulgatibacter</taxon>
    </lineage>
</organism>
<dbReference type="InterPro" id="IPR010930">
    <property type="entry name" value="Flg_bb/hook_C_dom"/>
</dbReference>
<evidence type="ECO:0000256" key="4">
    <source>
        <dbReference type="ARBA" id="ARBA00016244"/>
    </source>
</evidence>
<dbReference type="AlphaFoldDB" id="A0A0K1PHW5"/>
<evidence type="ECO:0000256" key="7">
    <source>
        <dbReference type="RuleBase" id="RU362065"/>
    </source>
</evidence>
<keyword evidence="6 7" id="KW-0975">Bacterial flagellum</keyword>
<reference evidence="11 12" key="1">
    <citation type="submission" date="2015-08" db="EMBL/GenBank/DDBJ databases">
        <authorList>
            <person name="Babu N.S."/>
            <person name="Beckwith C.J."/>
            <person name="Beseler K.G."/>
            <person name="Brison A."/>
            <person name="Carone J.V."/>
            <person name="Caskin T.P."/>
            <person name="Diamond M."/>
            <person name="Durham M.E."/>
            <person name="Foxe J.M."/>
            <person name="Go M."/>
            <person name="Henderson B.A."/>
            <person name="Jones I.B."/>
            <person name="McGettigan J.A."/>
            <person name="Micheletti S.J."/>
            <person name="Nasrallah M.E."/>
            <person name="Ortiz D."/>
            <person name="Piller C.R."/>
            <person name="Privatt S.R."/>
            <person name="Schneider S.L."/>
            <person name="Sharp S."/>
            <person name="Smith T.C."/>
            <person name="Stanton J.D."/>
            <person name="Ullery H.E."/>
            <person name="Wilson R.J."/>
            <person name="Serrano M.G."/>
            <person name="Buck G."/>
            <person name="Lee V."/>
            <person name="Wang Y."/>
            <person name="Carvalho R."/>
            <person name="Voegtly L."/>
            <person name="Shi R."/>
            <person name="Duckworth R."/>
            <person name="Johnson A."/>
            <person name="Loviza R."/>
            <person name="Walstead R."/>
            <person name="Shah Z."/>
            <person name="Kiflezghi M."/>
            <person name="Wade K."/>
            <person name="Ball S.L."/>
            <person name="Bradley K.W."/>
            <person name="Asai D.J."/>
            <person name="Bowman C.A."/>
            <person name="Russell D.A."/>
            <person name="Pope W.H."/>
            <person name="Jacobs-Sera D."/>
            <person name="Hendrix R.W."/>
            <person name="Hatfull G.F."/>
        </authorList>
    </citation>
    <scope>NUCLEOTIDE SEQUENCE [LARGE SCALE GENOMIC DNA]</scope>
    <source>
        <strain evidence="11 12">DSM 27710</strain>
    </source>
</reference>
<dbReference type="STRING" id="1391653.AKJ08_3383"/>
<feature type="domain" description="Flagellar basal-body/hook protein C-terminal" evidence="9">
    <location>
        <begin position="427"/>
        <end position="466"/>
    </location>
</feature>
<dbReference type="EMBL" id="CP012332">
    <property type="protein sequence ID" value="AKU92996.1"/>
    <property type="molecule type" value="Genomic_DNA"/>
</dbReference>
<feature type="domain" description="Flagellar hook-associated protein FlgK helical" evidence="10">
    <location>
        <begin position="108"/>
        <end position="329"/>
    </location>
</feature>
<keyword evidence="11" id="KW-0966">Cell projection</keyword>
<keyword evidence="12" id="KW-1185">Reference proteome</keyword>
<dbReference type="GO" id="GO:0044780">
    <property type="term" value="P:bacterial-type flagellum assembly"/>
    <property type="evidence" value="ECO:0007669"/>
    <property type="project" value="InterPro"/>
</dbReference>
<dbReference type="Pfam" id="PF22638">
    <property type="entry name" value="FlgK_D1"/>
    <property type="match status" value="1"/>
</dbReference>
<keyword evidence="11" id="KW-0282">Flagellum</keyword>
<proteinExistence type="inferred from homology"/>
<dbReference type="InterPro" id="IPR053927">
    <property type="entry name" value="FlgK_helical"/>
</dbReference>
<dbReference type="RefSeq" id="WP_050727078.1">
    <property type="nucleotide sequence ID" value="NZ_CP012332.1"/>
</dbReference>
<keyword evidence="5 7" id="KW-0964">Secreted</keyword>
<protein>
    <recommendedName>
        <fullName evidence="4 7">Flagellar hook-associated protein 1</fullName>
        <shortName evidence="7">HAP1</shortName>
    </recommendedName>
</protein>
<dbReference type="KEGG" id="vin:AKJ08_3383"/>
<dbReference type="PRINTS" id="PR01005">
    <property type="entry name" value="FLGHOOKAP1"/>
</dbReference>
<evidence type="ECO:0000256" key="1">
    <source>
        <dbReference type="ARBA" id="ARBA00004365"/>
    </source>
</evidence>
<evidence type="ECO:0000259" key="10">
    <source>
        <dbReference type="Pfam" id="PF22638"/>
    </source>
</evidence>
<evidence type="ECO:0000313" key="11">
    <source>
        <dbReference type="EMBL" id="AKU92996.1"/>
    </source>
</evidence>
<name>A0A0K1PHW5_9BACT</name>
<dbReference type="GO" id="GO:0005198">
    <property type="term" value="F:structural molecule activity"/>
    <property type="evidence" value="ECO:0007669"/>
    <property type="project" value="UniProtKB-UniRule"/>
</dbReference>
<dbReference type="Proteomes" id="UP000055590">
    <property type="component" value="Chromosome"/>
</dbReference>
<evidence type="ECO:0000259" key="9">
    <source>
        <dbReference type="Pfam" id="PF06429"/>
    </source>
</evidence>